<feature type="binding site" evidence="10">
    <location>
        <position position="77"/>
    </location>
    <ligand>
        <name>Na(+)</name>
        <dbReference type="ChEBI" id="CHEBI:29101"/>
        <note>structural</note>
    </ligand>
</feature>
<feature type="transmembrane region" description="Helical" evidence="10">
    <location>
        <begin position="67"/>
        <end position="89"/>
    </location>
</feature>
<keyword evidence="10" id="KW-0915">Sodium</keyword>
<dbReference type="Pfam" id="PF02537">
    <property type="entry name" value="CRCB"/>
    <property type="match status" value="1"/>
</dbReference>
<evidence type="ECO:0000256" key="9">
    <source>
        <dbReference type="ARBA" id="ARBA00049940"/>
    </source>
</evidence>
<evidence type="ECO:0000313" key="12">
    <source>
        <dbReference type="Proteomes" id="UP000027822"/>
    </source>
</evidence>
<dbReference type="Proteomes" id="UP000027822">
    <property type="component" value="Unassembled WGS sequence"/>
</dbReference>
<dbReference type="GO" id="GO:0062054">
    <property type="term" value="F:fluoride channel activity"/>
    <property type="evidence" value="ECO:0007669"/>
    <property type="project" value="UniProtKB-UniRule"/>
</dbReference>
<protein>
    <recommendedName>
        <fullName evidence="10">Fluoride-specific ion channel FluC</fullName>
    </recommendedName>
</protein>
<evidence type="ECO:0000256" key="3">
    <source>
        <dbReference type="ARBA" id="ARBA00022692"/>
    </source>
</evidence>
<keyword evidence="6 10" id="KW-0407">Ion channel</keyword>
<keyword evidence="2 10" id="KW-1003">Cell membrane</keyword>
<evidence type="ECO:0000256" key="4">
    <source>
        <dbReference type="ARBA" id="ARBA00022989"/>
    </source>
</evidence>
<dbReference type="NCBIfam" id="TIGR00494">
    <property type="entry name" value="crcB"/>
    <property type="match status" value="1"/>
</dbReference>
<keyword evidence="10" id="KW-0406">Ion transport</keyword>
<accession>A0A073K3N6</accession>
<feature type="transmembrane region" description="Helical" evidence="10">
    <location>
        <begin position="95"/>
        <end position="119"/>
    </location>
</feature>
<keyword evidence="4 10" id="KW-1133">Transmembrane helix</keyword>
<evidence type="ECO:0000256" key="5">
    <source>
        <dbReference type="ARBA" id="ARBA00023136"/>
    </source>
</evidence>
<comment type="caution">
    <text evidence="11">The sequence shown here is derived from an EMBL/GenBank/DDBJ whole genome shotgun (WGS) entry which is preliminary data.</text>
</comment>
<sequence length="133" mass="14636">MKYMAVGIGGIVGALVRYGIGRLFVTSDQSHFPVETWLANMVGSFLLAFLTMYIFRMKQVSQTMINAVGTGLIGSFTTFSTFSVETITFVQNGAFFIAVLYVLASAVIGLCMSLFGFHLGMKVYEQRTRNEGE</sequence>
<evidence type="ECO:0000313" key="11">
    <source>
        <dbReference type="EMBL" id="KEK21100.1"/>
    </source>
</evidence>
<reference evidence="11 12" key="1">
    <citation type="submission" date="2014-06" db="EMBL/GenBank/DDBJ databases">
        <title>Draft genome sequence of Bacillus manliponensis JCM 15802 (MCCC 1A00708).</title>
        <authorList>
            <person name="Lai Q."/>
            <person name="Liu Y."/>
            <person name="Shao Z."/>
        </authorList>
    </citation>
    <scope>NUCLEOTIDE SEQUENCE [LARGE SCALE GENOMIC DNA]</scope>
    <source>
        <strain evidence="11 12">JCM 15802</strain>
    </source>
</reference>
<comment type="subcellular location">
    <subcellularLocation>
        <location evidence="1 10">Cell membrane</location>
        <topology evidence="1 10">Multi-pass membrane protein</topology>
    </subcellularLocation>
</comment>
<comment type="activity regulation">
    <text evidence="10">Na(+) is not transported, but it plays an essential structural role and its presence is essential for fluoride channel function.</text>
</comment>
<evidence type="ECO:0000256" key="6">
    <source>
        <dbReference type="ARBA" id="ARBA00023303"/>
    </source>
</evidence>
<keyword evidence="10" id="KW-0813">Transport</keyword>
<dbReference type="InterPro" id="IPR003691">
    <property type="entry name" value="FluC"/>
</dbReference>
<dbReference type="GO" id="GO:0005886">
    <property type="term" value="C:plasma membrane"/>
    <property type="evidence" value="ECO:0007669"/>
    <property type="project" value="UniProtKB-SubCell"/>
</dbReference>
<dbReference type="AlphaFoldDB" id="A0A073K3N6"/>
<dbReference type="GO" id="GO:0046872">
    <property type="term" value="F:metal ion binding"/>
    <property type="evidence" value="ECO:0007669"/>
    <property type="project" value="UniProtKB-KW"/>
</dbReference>
<dbReference type="PANTHER" id="PTHR28259">
    <property type="entry name" value="FLUORIDE EXPORT PROTEIN 1-RELATED"/>
    <property type="match status" value="1"/>
</dbReference>
<dbReference type="HAMAP" id="MF_00454">
    <property type="entry name" value="FluC"/>
    <property type="match status" value="1"/>
</dbReference>
<organism evidence="11 12">
    <name type="scientific">Bacillus manliponensis</name>
    <dbReference type="NCBI Taxonomy" id="574376"/>
    <lineage>
        <taxon>Bacteria</taxon>
        <taxon>Bacillati</taxon>
        <taxon>Bacillota</taxon>
        <taxon>Bacilli</taxon>
        <taxon>Bacillales</taxon>
        <taxon>Bacillaceae</taxon>
        <taxon>Bacillus</taxon>
        <taxon>Bacillus cereus group</taxon>
    </lineage>
</organism>
<comment type="similarity">
    <text evidence="7 10">Belongs to the fluoride channel Fluc/FEX (TC 1.A.43) family.</text>
</comment>
<gene>
    <name evidence="10" type="primary">fluC</name>
    <name evidence="10" type="synonym">crcB</name>
    <name evidence="11" type="ORF">BAMA_09930</name>
</gene>
<dbReference type="GO" id="GO:0140114">
    <property type="term" value="P:cellular detoxification of fluoride"/>
    <property type="evidence" value="ECO:0007669"/>
    <property type="project" value="UniProtKB-UniRule"/>
</dbReference>
<evidence type="ECO:0000256" key="8">
    <source>
        <dbReference type="ARBA" id="ARBA00035585"/>
    </source>
</evidence>
<keyword evidence="5 10" id="KW-0472">Membrane</keyword>
<feature type="transmembrane region" description="Helical" evidence="10">
    <location>
        <begin position="37"/>
        <end position="55"/>
    </location>
</feature>
<comment type="catalytic activity">
    <reaction evidence="8">
        <text>fluoride(in) = fluoride(out)</text>
        <dbReference type="Rhea" id="RHEA:76159"/>
        <dbReference type="ChEBI" id="CHEBI:17051"/>
    </reaction>
    <physiologicalReaction direction="left-to-right" evidence="8">
        <dbReference type="Rhea" id="RHEA:76160"/>
    </physiologicalReaction>
</comment>
<dbReference type="RefSeq" id="WP_034636031.1">
    <property type="nucleotide sequence ID" value="NZ_CBCSJC010000001.1"/>
</dbReference>
<dbReference type="eggNOG" id="COG0239">
    <property type="taxonomic scope" value="Bacteria"/>
</dbReference>
<dbReference type="OrthoDB" id="9799631at2"/>
<name>A0A073K3N6_9BACI</name>
<evidence type="ECO:0000256" key="7">
    <source>
        <dbReference type="ARBA" id="ARBA00035120"/>
    </source>
</evidence>
<comment type="function">
    <text evidence="9 10">Fluoride-specific ion channel. Important for reducing fluoride concentration in the cell, thus reducing its toxicity.</text>
</comment>
<keyword evidence="3 10" id="KW-0812">Transmembrane</keyword>
<evidence type="ECO:0000256" key="1">
    <source>
        <dbReference type="ARBA" id="ARBA00004651"/>
    </source>
</evidence>
<proteinExistence type="inferred from homology"/>
<feature type="binding site" evidence="10">
    <location>
        <position position="74"/>
    </location>
    <ligand>
        <name>Na(+)</name>
        <dbReference type="ChEBI" id="CHEBI:29101"/>
        <note>structural</note>
    </ligand>
</feature>
<dbReference type="PANTHER" id="PTHR28259:SF1">
    <property type="entry name" value="FLUORIDE EXPORT PROTEIN 1-RELATED"/>
    <property type="match status" value="1"/>
</dbReference>
<evidence type="ECO:0000256" key="10">
    <source>
        <dbReference type="HAMAP-Rule" id="MF_00454"/>
    </source>
</evidence>
<keyword evidence="10" id="KW-0479">Metal-binding</keyword>
<dbReference type="EMBL" id="JOTN01000002">
    <property type="protein sequence ID" value="KEK21100.1"/>
    <property type="molecule type" value="Genomic_DNA"/>
</dbReference>
<keyword evidence="12" id="KW-1185">Reference proteome</keyword>
<evidence type="ECO:0000256" key="2">
    <source>
        <dbReference type="ARBA" id="ARBA00022475"/>
    </source>
</evidence>